<dbReference type="AlphaFoldDB" id="A0A1M4WV28"/>
<reference evidence="4" key="1">
    <citation type="submission" date="2016-11" db="EMBL/GenBank/DDBJ databases">
        <authorList>
            <person name="Varghese N."/>
            <person name="Submissions S."/>
        </authorList>
    </citation>
    <scope>NUCLEOTIDE SEQUENCE [LARGE SCALE GENOMIC DNA]</scope>
    <source>
        <strain evidence="4">DSM 27619</strain>
    </source>
</reference>
<evidence type="ECO:0000313" key="4">
    <source>
        <dbReference type="Proteomes" id="UP000184518"/>
    </source>
</evidence>
<gene>
    <name evidence="3" type="ORF">SAMN05443633_102146</name>
</gene>
<feature type="chain" id="PRO_5012409179" description="DUF4129 domain-containing protein" evidence="2">
    <location>
        <begin position="20"/>
        <end position="266"/>
    </location>
</feature>
<dbReference type="EMBL" id="FQUT01000002">
    <property type="protein sequence ID" value="SHE85086.1"/>
    <property type="molecule type" value="Genomic_DNA"/>
</dbReference>
<feature type="signal peptide" evidence="2">
    <location>
        <begin position="1"/>
        <end position="19"/>
    </location>
</feature>
<protein>
    <recommendedName>
        <fullName evidence="5">DUF4129 domain-containing protein</fullName>
    </recommendedName>
</protein>
<keyword evidence="1" id="KW-0812">Transmembrane</keyword>
<keyword evidence="1" id="KW-1133">Transmembrane helix</keyword>
<keyword evidence="2" id="KW-0732">Signal</keyword>
<dbReference type="Proteomes" id="UP000184518">
    <property type="component" value="Unassembled WGS sequence"/>
</dbReference>
<organism evidence="3 4">
    <name type="scientific">Chryseobacterium arachidis</name>
    <dbReference type="NCBI Taxonomy" id="1416778"/>
    <lineage>
        <taxon>Bacteria</taxon>
        <taxon>Pseudomonadati</taxon>
        <taxon>Bacteroidota</taxon>
        <taxon>Flavobacteriia</taxon>
        <taxon>Flavobacteriales</taxon>
        <taxon>Weeksellaceae</taxon>
        <taxon>Chryseobacterium group</taxon>
        <taxon>Chryseobacterium</taxon>
    </lineage>
</organism>
<proteinExistence type="predicted"/>
<dbReference type="RefSeq" id="WP_083531598.1">
    <property type="nucleotide sequence ID" value="NZ_FQUT01000002.1"/>
</dbReference>
<evidence type="ECO:0000313" key="3">
    <source>
        <dbReference type="EMBL" id="SHE85086.1"/>
    </source>
</evidence>
<feature type="transmembrane region" description="Helical" evidence="1">
    <location>
        <begin position="121"/>
        <end position="143"/>
    </location>
</feature>
<dbReference type="OrthoDB" id="5491447at2"/>
<keyword evidence="1" id="KW-0472">Membrane</keyword>
<evidence type="ECO:0008006" key="5">
    <source>
        <dbReference type="Google" id="ProtNLM"/>
    </source>
</evidence>
<dbReference type="STRING" id="1416778.SAMN05443633_102146"/>
<evidence type="ECO:0000256" key="2">
    <source>
        <dbReference type="SAM" id="SignalP"/>
    </source>
</evidence>
<keyword evidence="4" id="KW-1185">Reference proteome</keyword>
<evidence type="ECO:0000256" key="1">
    <source>
        <dbReference type="SAM" id="Phobius"/>
    </source>
</evidence>
<sequence length="266" mass="31138">MGKVLFLSTVFFAAGFSFAQTDSNPPPSVEAVYTDSLETGHYKNMYRADSVLYKNPITENAVYPKQFKENIPSRYQGKDFDYTTVKPRMSFWEKLMAKIIKILDSIFGDTAFTKSANFAGILVRLFAILLIGFLIYFIIKYLLGKDGNFLFGKKNRKLDIKDEELHENIHEINFPESILKFEKSGDFRSAVRYQFLFVLKKLSDKKLITWNPEKTNKDYVAELQTSHLKNAFYDLSYIFDYVWYGEFTIDEESYIKFKNQYQSFKA</sequence>
<name>A0A1M4WV28_9FLAO</name>
<accession>A0A1M4WV28</accession>